<keyword evidence="1" id="KW-0560">Oxidoreductase</keyword>
<evidence type="ECO:0000313" key="4">
    <source>
        <dbReference type="Proteomes" id="UP000620104"/>
    </source>
</evidence>
<dbReference type="EMBL" id="BLZA01000035">
    <property type="protein sequence ID" value="GHJ89014.1"/>
    <property type="molecule type" value="Genomic_DNA"/>
</dbReference>
<dbReference type="Proteomes" id="UP000620104">
    <property type="component" value="Unassembled WGS sequence"/>
</dbReference>
<dbReference type="OrthoDB" id="37537at2759"/>
<reference evidence="3" key="1">
    <citation type="submission" date="2020-07" db="EMBL/GenBank/DDBJ databases">
        <title>Draft Genome Sequence of a Deep-Sea Yeast, Naganishia (Cryptococcus) liquefaciens strain N6.</title>
        <authorList>
            <person name="Han Y.W."/>
            <person name="Kajitani R."/>
            <person name="Morimoto H."/>
            <person name="Parhat M."/>
            <person name="Tsubouchi H."/>
            <person name="Bakenova O."/>
            <person name="Ogata M."/>
            <person name="Argunhan B."/>
            <person name="Aoki R."/>
            <person name="Kajiwara S."/>
            <person name="Itoh T."/>
            <person name="Iwasaki H."/>
        </authorList>
    </citation>
    <scope>NUCLEOTIDE SEQUENCE</scope>
    <source>
        <strain evidence="3">N6</strain>
    </source>
</reference>
<dbReference type="GO" id="GO:0016491">
    <property type="term" value="F:oxidoreductase activity"/>
    <property type="evidence" value="ECO:0007669"/>
    <property type="project" value="UniProtKB-KW"/>
</dbReference>
<feature type="domain" description="NADP-dependent oxidoreductase" evidence="2">
    <location>
        <begin position="20"/>
        <end position="321"/>
    </location>
</feature>
<dbReference type="CDD" id="cd19077">
    <property type="entry name" value="AKR_AKR8A1-2"/>
    <property type="match status" value="1"/>
</dbReference>
<keyword evidence="4" id="KW-1185">Reference proteome</keyword>
<comment type="caution">
    <text evidence="3">The sequence shown here is derived from an EMBL/GenBank/DDBJ whole genome shotgun (WGS) entry which is preliminary data.</text>
</comment>
<evidence type="ECO:0000313" key="3">
    <source>
        <dbReference type="EMBL" id="GHJ89014.1"/>
    </source>
</evidence>
<dbReference type="SUPFAM" id="SSF51430">
    <property type="entry name" value="NAD(P)-linked oxidoreductase"/>
    <property type="match status" value="1"/>
</dbReference>
<organism evidence="3 4">
    <name type="scientific">Naganishia liquefaciens</name>
    <dbReference type="NCBI Taxonomy" id="104408"/>
    <lineage>
        <taxon>Eukaryota</taxon>
        <taxon>Fungi</taxon>
        <taxon>Dikarya</taxon>
        <taxon>Basidiomycota</taxon>
        <taxon>Agaricomycotina</taxon>
        <taxon>Tremellomycetes</taxon>
        <taxon>Filobasidiales</taxon>
        <taxon>Filobasidiaceae</taxon>
        <taxon>Naganishia</taxon>
    </lineage>
</organism>
<sequence length="346" mass="37154">MSIAQRSLGGDASHIQVGAVGYGAMMLTWTAPENIPTDEDAFAAIKAAIDAGATFINSGAFYGNSQDGGLDNLRLLNRFFKANPGYEEKVIISVKGGMRGGKLMQGPDSSVENLREDLHRIKDALGSKKVDLYEPARVDPKLSIEEAMENLVALKNEGLFDHISLSEIAASALRRAHAVHPVAAVEVELSLFALEDEVKDVLAACEELGIALVAYSPLGRGFLAGRYKSPEDLKEGDFRKTQPRFQGESFYLNLKVVDAVNEIAEKKGVTPAQLALAYIMGLSDKVIPIPGSSSTKRTLENIAAAGVSITPEEKAEIDAILDKMPVTGDRYANKGHGLLWGTGRLD</sequence>
<name>A0A8H3TZG4_9TREE</name>
<proteinExistence type="predicted"/>
<evidence type="ECO:0000259" key="2">
    <source>
        <dbReference type="Pfam" id="PF00248"/>
    </source>
</evidence>
<dbReference type="PANTHER" id="PTHR43625">
    <property type="entry name" value="AFLATOXIN B1 ALDEHYDE REDUCTASE"/>
    <property type="match status" value="1"/>
</dbReference>
<dbReference type="PANTHER" id="PTHR43625:SF78">
    <property type="entry name" value="PYRIDOXAL REDUCTASE-RELATED"/>
    <property type="match status" value="1"/>
</dbReference>
<dbReference type="InterPro" id="IPR050791">
    <property type="entry name" value="Aldo-Keto_reductase"/>
</dbReference>
<dbReference type="Pfam" id="PF00248">
    <property type="entry name" value="Aldo_ket_red"/>
    <property type="match status" value="1"/>
</dbReference>
<protein>
    <recommendedName>
        <fullName evidence="2">NADP-dependent oxidoreductase domain-containing protein</fullName>
    </recommendedName>
</protein>
<dbReference type="Gene3D" id="3.20.20.100">
    <property type="entry name" value="NADP-dependent oxidoreductase domain"/>
    <property type="match status" value="1"/>
</dbReference>
<accession>A0A8H3TZG4</accession>
<dbReference type="GO" id="GO:0005737">
    <property type="term" value="C:cytoplasm"/>
    <property type="evidence" value="ECO:0007669"/>
    <property type="project" value="TreeGrafter"/>
</dbReference>
<dbReference type="InterPro" id="IPR036812">
    <property type="entry name" value="NAD(P)_OxRdtase_dom_sf"/>
</dbReference>
<evidence type="ECO:0000256" key="1">
    <source>
        <dbReference type="ARBA" id="ARBA00023002"/>
    </source>
</evidence>
<dbReference type="InterPro" id="IPR023210">
    <property type="entry name" value="NADP_OxRdtase_dom"/>
</dbReference>
<gene>
    <name evidence="3" type="ORF">NliqN6_5416</name>
</gene>
<dbReference type="AlphaFoldDB" id="A0A8H3TZG4"/>